<evidence type="ECO:0000313" key="5">
    <source>
        <dbReference type="Proteomes" id="UP000596742"/>
    </source>
</evidence>
<feature type="domain" description="EF-hand" evidence="3">
    <location>
        <begin position="174"/>
        <end position="209"/>
    </location>
</feature>
<keyword evidence="5" id="KW-1185">Reference proteome</keyword>
<dbReference type="PANTHER" id="PTHR23048">
    <property type="entry name" value="MYOSIN LIGHT CHAIN 1, 3"/>
    <property type="match status" value="1"/>
</dbReference>
<sequence>MAEQGLSEEQIAAIKHAFAIYDRGGEGVILTREIGTLMKSLGYNVPKDELVDIMNEVDFEGKGTIGIQEFMSVMVNRSKEEAFSKKLIDAFRVFDVRGKGVVDTEVVRHIFSSMEEEMPNEEIEEMLKEAKIDRDGNIKYEAHKAFGLFDITDNCVIKTWELKSVLSSLGQNIITDGKLRAMIQEADVHGNGIIDFDEFIKKMISTNVIIASELSREELAAYKEAFGLFDANGDGVISTWELKSVLRALGQNPSNEELIEMIREADLDGNGIIDFDEFINMMIRRNNSEESDETLREAFNIFDHDNNNFITCADLRYVIKSLGLDISDETIDEMVREADEDGNGKVGVEEFIKIMRSK</sequence>
<dbReference type="SUPFAM" id="SSF47473">
    <property type="entry name" value="EF-hand"/>
    <property type="match status" value="3"/>
</dbReference>
<dbReference type="AlphaFoldDB" id="A0A8B6BYR9"/>
<evidence type="ECO:0000313" key="4">
    <source>
        <dbReference type="EMBL" id="VDH98021.1"/>
    </source>
</evidence>
<dbReference type="InterPro" id="IPR050230">
    <property type="entry name" value="CALM/Myosin/TropC-like"/>
</dbReference>
<dbReference type="Pfam" id="PF13499">
    <property type="entry name" value="EF-hand_7"/>
    <property type="match status" value="3"/>
</dbReference>
<dbReference type="Proteomes" id="UP000596742">
    <property type="component" value="Unassembled WGS sequence"/>
</dbReference>
<accession>A0A8B6BYR9</accession>
<feature type="domain" description="EF-hand" evidence="3">
    <location>
        <begin position="45"/>
        <end position="80"/>
    </location>
</feature>
<dbReference type="PROSITE" id="PS50222">
    <property type="entry name" value="EF_HAND_2"/>
    <property type="match status" value="8"/>
</dbReference>
<dbReference type="PANTHER" id="PTHR23048:SF59">
    <property type="entry name" value="EF-HAND SUPERFAMILY PROTEIN"/>
    <property type="match status" value="1"/>
</dbReference>
<feature type="domain" description="EF-hand" evidence="3">
    <location>
        <begin position="82"/>
        <end position="117"/>
    </location>
</feature>
<dbReference type="FunFam" id="1.10.238.10:FF:000178">
    <property type="entry name" value="Calmodulin-2 A"/>
    <property type="match status" value="3"/>
</dbReference>
<dbReference type="InterPro" id="IPR002048">
    <property type="entry name" value="EF_hand_dom"/>
</dbReference>
<dbReference type="EMBL" id="UYJE01000972">
    <property type="protein sequence ID" value="VDH98021.1"/>
    <property type="molecule type" value="Genomic_DNA"/>
</dbReference>
<feature type="domain" description="EF-hand" evidence="3">
    <location>
        <begin position="253"/>
        <end position="288"/>
    </location>
</feature>
<protein>
    <submittedName>
        <fullName evidence="4">Calmodulin</fullName>
    </submittedName>
</protein>
<keyword evidence="2" id="KW-0106">Calcium</keyword>
<dbReference type="Pfam" id="PF13833">
    <property type="entry name" value="EF-hand_8"/>
    <property type="match status" value="1"/>
</dbReference>
<proteinExistence type="predicted"/>
<feature type="domain" description="EF-hand" evidence="3">
    <location>
        <begin position="217"/>
        <end position="252"/>
    </location>
</feature>
<dbReference type="SMART" id="SM00054">
    <property type="entry name" value="EFh"/>
    <property type="match status" value="9"/>
</dbReference>
<evidence type="ECO:0000256" key="2">
    <source>
        <dbReference type="ARBA" id="ARBA00022837"/>
    </source>
</evidence>
<dbReference type="OrthoDB" id="26525at2759"/>
<organism evidence="4 5">
    <name type="scientific">Mytilus galloprovincialis</name>
    <name type="common">Mediterranean mussel</name>
    <dbReference type="NCBI Taxonomy" id="29158"/>
    <lineage>
        <taxon>Eukaryota</taxon>
        <taxon>Metazoa</taxon>
        <taxon>Spiralia</taxon>
        <taxon>Lophotrochozoa</taxon>
        <taxon>Mollusca</taxon>
        <taxon>Bivalvia</taxon>
        <taxon>Autobranchia</taxon>
        <taxon>Pteriomorphia</taxon>
        <taxon>Mytilida</taxon>
        <taxon>Mytiloidea</taxon>
        <taxon>Mytilidae</taxon>
        <taxon>Mytilinae</taxon>
        <taxon>Mytilus</taxon>
    </lineage>
</organism>
<dbReference type="GO" id="GO:0016460">
    <property type="term" value="C:myosin II complex"/>
    <property type="evidence" value="ECO:0007669"/>
    <property type="project" value="TreeGrafter"/>
</dbReference>
<comment type="caution">
    <text evidence="4">The sequence shown here is derived from an EMBL/GenBank/DDBJ whole genome shotgun (WGS) entry which is preliminary data.</text>
</comment>
<reference evidence="4" key="1">
    <citation type="submission" date="2018-11" db="EMBL/GenBank/DDBJ databases">
        <authorList>
            <person name="Alioto T."/>
            <person name="Alioto T."/>
        </authorList>
    </citation>
    <scope>NUCLEOTIDE SEQUENCE</scope>
</reference>
<dbReference type="Gene3D" id="1.10.238.10">
    <property type="entry name" value="EF-hand"/>
    <property type="match status" value="5"/>
</dbReference>
<feature type="domain" description="EF-hand" evidence="3">
    <location>
        <begin position="326"/>
        <end position="358"/>
    </location>
</feature>
<feature type="domain" description="EF-hand" evidence="3">
    <location>
        <begin position="290"/>
        <end position="325"/>
    </location>
</feature>
<dbReference type="InterPro" id="IPR011992">
    <property type="entry name" value="EF-hand-dom_pair"/>
</dbReference>
<dbReference type="PROSITE" id="PS00018">
    <property type="entry name" value="EF_HAND_1"/>
    <property type="match status" value="4"/>
</dbReference>
<keyword evidence="1" id="KW-0677">Repeat</keyword>
<dbReference type="InterPro" id="IPR018247">
    <property type="entry name" value="EF_Hand_1_Ca_BS"/>
</dbReference>
<name>A0A8B6BYR9_MYTGA</name>
<dbReference type="GO" id="GO:0005509">
    <property type="term" value="F:calcium ion binding"/>
    <property type="evidence" value="ECO:0007669"/>
    <property type="project" value="InterPro"/>
</dbReference>
<feature type="domain" description="EF-hand" evidence="3">
    <location>
        <begin position="9"/>
        <end position="44"/>
    </location>
</feature>
<evidence type="ECO:0000259" key="3">
    <source>
        <dbReference type="PROSITE" id="PS50222"/>
    </source>
</evidence>
<gene>
    <name evidence="4" type="ORF">MGAL_10B082869</name>
</gene>
<dbReference type="CDD" id="cd00051">
    <property type="entry name" value="EFh"/>
    <property type="match status" value="3"/>
</dbReference>
<evidence type="ECO:0000256" key="1">
    <source>
        <dbReference type="ARBA" id="ARBA00022737"/>
    </source>
</evidence>